<dbReference type="SUPFAM" id="SSF48179">
    <property type="entry name" value="6-phosphogluconate dehydrogenase C-terminal domain-like"/>
    <property type="match status" value="1"/>
</dbReference>
<dbReference type="PANTHER" id="PTHR43580:SF2">
    <property type="entry name" value="CYTOKINE-LIKE NUCLEAR FACTOR N-PAC"/>
    <property type="match status" value="1"/>
</dbReference>
<dbReference type="SUPFAM" id="SSF51735">
    <property type="entry name" value="NAD(P)-binding Rossmann-fold domains"/>
    <property type="match status" value="1"/>
</dbReference>
<proteinExistence type="predicted"/>
<dbReference type="RefSeq" id="WP_028796274.1">
    <property type="nucleotide sequence ID" value="NZ_FNBW01000006.1"/>
</dbReference>
<protein>
    <submittedName>
        <fullName evidence="3">3-hydroxyisobutyrate dehydrogenase</fullName>
    </submittedName>
</protein>
<evidence type="ECO:0000313" key="4">
    <source>
        <dbReference type="Proteomes" id="UP000198615"/>
    </source>
</evidence>
<organism evidence="3 4">
    <name type="scientific">Thalassobaculum litoreum DSM 18839</name>
    <dbReference type="NCBI Taxonomy" id="1123362"/>
    <lineage>
        <taxon>Bacteria</taxon>
        <taxon>Pseudomonadati</taxon>
        <taxon>Pseudomonadota</taxon>
        <taxon>Alphaproteobacteria</taxon>
        <taxon>Rhodospirillales</taxon>
        <taxon>Thalassobaculaceae</taxon>
        <taxon>Thalassobaculum</taxon>
    </lineage>
</organism>
<dbReference type="Proteomes" id="UP000198615">
    <property type="component" value="Unassembled WGS sequence"/>
</dbReference>
<gene>
    <name evidence="3" type="ORF">SAMN05660686_02286</name>
</gene>
<comment type="caution">
    <text evidence="3">The sequence shown here is derived from an EMBL/GenBank/DDBJ whole genome shotgun (WGS) entry which is preliminary data.</text>
</comment>
<evidence type="ECO:0000313" key="3">
    <source>
        <dbReference type="EMBL" id="SDF76991.1"/>
    </source>
</evidence>
<dbReference type="Pfam" id="PF03446">
    <property type="entry name" value="NAD_binding_2"/>
    <property type="match status" value="1"/>
</dbReference>
<dbReference type="GO" id="GO:0050661">
    <property type="term" value="F:NADP binding"/>
    <property type="evidence" value="ECO:0007669"/>
    <property type="project" value="InterPro"/>
</dbReference>
<dbReference type="InterPro" id="IPR006115">
    <property type="entry name" value="6PGDH_NADP-bd"/>
</dbReference>
<name>A0A8G2EYS7_9PROT</name>
<dbReference type="OrthoDB" id="1271986at2"/>
<sequence length="304" mass="31824">MTIERVAIFAPGDMGHALARVLVAKGLTVTTNLADRSDRTRDLARAAGITDTEDDVAAVDGADVLFSILPPSLALELAQRLASSLALARSKPIYVDLNAIAPASAVEVGEVIEGIGVPFVDGGIIGGPPKSASGMGPRLYVSGHEDDVTRVLELRNFGLDMRAVPGGVGAASALKMSYAAVTKGLTALAIQSLASAKAYGVGKELDAEMVASLRMLRERFDRSLPDMAPKAYRWVGEMEEIARTFNDVGLDPQIFMGAAETYRLVAGTQLGKETPENRTIGFTADEVSEIIAGALEAGLPQGEG</sequence>
<dbReference type="InterPro" id="IPR036291">
    <property type="entry name" value="NAD(P)-bd_dom_sf"/>
</dbReference>
<accession>A0A8G2EYS7</accession>
<feature type="domain" description="Phosphogluconate dehydrogenase NAD-binding putative C-terminal" evidence="2">
    <location>
        <begin position="196"/>
        <end position="265"/>
    </location>
</feature>
<keyword evidence="4" id="KW-1185">Reference proteome</keyword>
<dbReference type="InterPro" id="IPR013328">
    <property type="entry name" value="6PGD_dom2"/>
</dbReference>
<evidence type="ECO:0000259" key="1">
    <source>
        <dbReference type="Pfam" id="PF03446"/>
    </source>
</evidence>
<dbReference type="Pfam" id="PF09130">
    <property type="entry name" value="DUF1932"/>
    <property type="match status" value="1"/>
</dbReference>
<dbReference type="InterPro" id="IPR015814">
    <property type="entry name" value="Pgluconate_DH_NAD-bd_C"/>
</dbReference>
<reference evidence="3 4" key="1">
    <citation type="submission" date="2016-10" db="EMBL/GenBank/DDBJ databases">
        <authorList>
            <person name="Varghese N."/>
            <person name="Submissions S."/>
        </authorList>
    </citation>
    <scope>NUCLEOTIDE SEQUENCE [LARGE SCALE GENOMIC DNA]</scope>
    <source>
        <strain evidence="3 4">DSM 18839</strain>
    </source>
</reference>
<dbReference type="InterPro" id="IPR051265">
    <property type="entry name" value="HIBADH-related_NP60_sf"/>
</dbReference>
<dbReference type="InterPro" id="IPR008927">
    <property type="entry name" value="6-PGluconate_DH-like_C_sf"/>
</dbReference>
<dbReference type="AlphaFoldDB" id="A0A8G2EYS7"/>
<dbReference type="Gene3D" id="1.10.1040.10">
    <property type="entry name" value="N-(1-d-carboxylethyl)-l-norvaline Dehydrogenase, domain 2"/>
    <property type="match status" value="1"/>
</dbReference>
<dbReference type="Gene3D" id="3.40.50.720">
    <property type="entry name" value="NAD(P)-binding Rossmann-like Domain"/>
    <property type="match status" value="1"/>
</dbReference>
<dbReference type="PANTHER" id="PTHR43580">
    <property type="entry name" value="OXIDOREDUCTASE GLYR1-RELATED"/>
    <property type="match status" value="1"/>
</dbReference>
<dbReference type="EMBL" id="FNBW01000006">
    <property type="protein sequence ID" value="SDF76991.1"/>
    <property type="molecule type" value="Genomic_DNA"/>
</dbReference>
<evidence type="ECO:0000259" key="2">
    <source>
        <dbReference type="Pfam" id="PF09130"/>
    </source>
</evidence>
<feature type="domain" description="6-phosphogluconate dehydrogenase NADP-binding" evidence="1">
    <location>
        <begin position="12"/>
        <end position="152"/>
    </location>
</feature>